<keyword evidence="4" id="KW-0804">Transcription</keyword>
<dbReference type="OMA" id="EDHEPQM"/>
<dbReference type="GO" id="GO:0000981">
    <property type="term" value="F:DNA-binding transcription factor activity, RNA polymerase II-specific"/>
    <property type="evidence" value="ECO:0007669"/>
    <property type="project" value="InterPro"/>
</dbReference>
<feature type="non-terminal residue" evidence="8">
    <location>
        <position position="564"/>
    </location>
</feature>
<dbReference type="GO" id="GO:0006351">
    <property type="term" value="P:DNA-templated transcription"/>
    <property type="evidence" value="ECO:0007669"/>
    <property type="project" value="InterPro"/>
</dbReference>
<name>A0A3E2HS52_SCYLI</name>
<feature type="non-terminal residue" evidence="8">
    <location>
        <position position="1"/>
    </location>
</feature>
<protein>
    <recommendedName>
        <fullName evidence="7">Xylanolytic transcriptional activator regulatory domain-containing protein</fullName>
    </recommendedName>
</protein>
<evidence type="ECO:0000313" key="9">
    <source>
        <dbReference type="Proteomes" id="UP000258309"/>
    </source>
</evidence>
<keyword evidence="2" id="KW-0479">Metal-binding</keyword>
<evidence type="ECO:0000256" key="3">
    <source>
        <dbReference type="ARBA" id="ARBA00023015"/>
    </source>
</evidence>
<dbReference type="Proteomes" id="UP000258309">
    <property type="component" value="Unassembled WGS sequence"/>
</dbReference>
<evidence type="ECO:0000313" key="8">
    <source>
        <dbReference type="EMBL" id="RFU36208.1"/>
    </source>
</evidence>
<dbReference type="InterPro" id="IPR007219">
    <property type="entry name" value="XnlR_reg_dom"/>
</dbReference>
<feature type="region of interest" description="Disordered" evidence="6">
    <location>
        <begin position="1"/>
        <end position="25"/>
    </location>
</feature>
<keyword evidence="5" id="KW-0539">Nucleus</keyword>
<dbReference type="EMBL" id="NCSJ02000001">
    <property type="protein sequence ID" value="RFU36208.1"/>
    <property type="molecule type" value="Genomic_DNA"/>
</dbReference>
<accession>A0A3E2HS52</accession>
<organism evidence="8 9">
    <name type="scientific">Scytalidium lignicola</name>
    <name type="common">Hyphomycete</name>
    <dbReference type="NCBI Taxonomy" id="5539"/>
    <lineage>
        <taxon>Eukaryota</taxon>
        <taxon>Fungi</taxon>
        <taxon>Dikarya</taxon>
        <taxon>Ascomycota</taxon>
        <taxon>Pezizomycotina</taxon>
        <taxon>Leotiomycetes</taxon>
        <taxon>Leotiomycetes incertae sedis</taxon>
        <taxon>Scytalidium</taxon>
    </lineage>
</organism>
<dbReference type="InterPro" id="IPR050815">
    <property type="entry name" value="TF_fung"/>
</dbReference>
<keyword evidence="3" id="KW-0805">Transcription regulation</keyword>
<dbReference type="GO" id="GO:0008270">
    <property type="term" value="F:zinc ion binding"/>
    <property type="evidence" value="ECO:0007669"/>
    <property type="project" value="InterPro"/>
</dbReference>
<keyword evidence="9" id="KW-1185">Reference proteome</keyword>
<dbReference type="CDD" id="cd12148">
    <property type="entry name" value="fungal_TF_MHR"/>
    <property type="match status" value="1"/>
</dbReference>
<gene>
    <name evidence="8" type="ORF">B7463_g86</name>
</gene>
<evidence type="ECO:0000256" key="6">
    <source>
        <dbReference type="SAM" id="MobiDB-lite"/>
    </source>
</evidence>
<feature type="domain" description="Xylanolytic transcriptional activator regulatory" evidence="7">
    <location>
        <begin position="262"/>
        <end position="341"/>
    </location>
</feature>
<evidence type="ECO:0000256" key="1">
    <source>
        <dbReference type="ARBA" id="ARBA00004123"/>
    </source>
</evidence>
<feature type="compositionally biased region" description="Polar residues" evidence="6">
    <location>
        <begin position="1"/>
        <end position="23"/>
    </location>
</feature>
<reference evidence="8 9" key="1">
    <citation type="submission" date="2018-05" db="EMBL/GenBank/DDBJ databases">
        <title>Draft genome sequence of Scytalidium lignicola DSM 105466, a ubiquitous saprotrophic fungus.</title>
        <authorList>
            <person name="Buettner E."/>
            <person name="Gebauer A.M."/>
            <person name="Hofrichter M."/>
            <person name="Liers C."/>
            <person name="Kellner H."/>
        </authorList>
    </citation>
    <scope>NUCLEOTIDE SEQUENCE [LARGE SCALE GENOMIC DNA]</scope>
    <source>
        <strain evidence="8 9">DSM 105466</strain>
    </source>
</reference>
<dbReference type="PANTHER" id="PTHR47338:SF20">
    <property type="entry name" value="ZN(II)2CYS6 TRANSCRIPTION FACTOR (EUROFUNG)"/>
    <property type="match status" value="1"/>
</dbReference>
<dbReference type="Pfam" id="PF04082">
    <property type="entry name" value="Fungal_trans"/>
    <property type="match status" value="1"/>
</dbReference>
<dbReference type="GO" id="GO:0005634">
    <property type="term" value="C:nucleus"/>
    <property type="evidence" value="ECO:0007669"/>
    <property type="project" value="UniProtKB-SubCell"/>
</dbReference>
<dbReference type="AlphaFoldDB" id="A0A3E2HS52"/>
<evidence type="ECO:0000259" key="7">
    <source>
        <dbReference type="SMART" id="SM00906"/>
    </source>
</evidence>
<comment type="caution">
    <text evidence="8">The sequence shown here is derived from an EMBL/GenBank/DDBJ whole genome shotgun (WGS) entry which is preliminary data.</text>
</comment>
<evidence type="ECO:0000256" key="2">
    <source>
        <dbReference type="ARBA" id="ARBA00022723"/>
    </source>
</evidence>
<dbReference type="OrthoDB" id="3862662at2759"/>
<proteinExistence type="predicted"/>
<sequence>MIPTPTSVLTNAEPESSTSFCSSRHQKSSEEQLRIAKEWNMSTGCSQAVWLLDVVPKSRAWMWSSPNGKVRPKSVSRVEARNGDVTRPYHNAGLVLEDKLAKSQYQAPSNVDVPPATSFPVAFFLDIDAFRYRREVISVPFHPIPPEILSSLSDLDMNVHQIVAAYFSTIHSWMPFISKLRVQQIVTGNQEFAPDFALLLLCMKVLVTNSAAESASMKTSLYRLAKHFYSTLEEAEIVTLRMLQSLVLLSLYEIGHGILPAAYFTVGNAARMAQVVGIQSKDQSREVLGFSSTFSEAEERRRTWWSILILDRFVLLGRLNQSCLIRNPSGDDSLPGETSSWDIGQATGNSAVFISSDVGVITSPFARTCQGANLLGRVLSHHEDKILEPTFRTAEATQLAQTTKALSRALEYSILDTAVGITSNFNNFMEIAPSLALCYSSLFTLYKPYHCVGIFIARTSDEVALQEQAINGIEDTSRQVLAFANQILAWISSQDQISAIGPLVADCLYQAGVVYARLVRETGNRESYGGLSKIKTCLARLSSRWCIASKYLAILEGQDKSPPC</sequence>
<dbReference type="SMART" id="SM00906">
    <property type="entry name" value="Fungal_trans"/>
    <property type="match status" value="1"/>
</dbReference>
<dbReference type="GO" id="GO:0003677">
    <property type="term" value="F:DNA binding"/>
    <property type="evidence" value="ECO:0007669"/>
    <property type="project" value="InterPro"/>
</dbReference>
<comment type="subcellular location">
    <subcellularLocation>
        <location evidence="1">Nucleus</location>
    </subcellularLocation>
</comment>
<dbReference type="PANTHER" id="PTHR47338">
    <property type="entry name" value="ZN(II)2CYS6 TRANSCRIPTION FACTOR (EUROFUNG)-RELATED"/>
    <property type="match status" value="1"/>
</dbReference>
<dbReference type="STRING" id="5539.A0A3E2HS52"/>
<evidence type="ECO:0000256" key="5">
    <source>
        <dbReference type="ARBA" id="ARBA00023242"/>
    </source>
</evidence>
<evidence type="ECO:0000256" key="4">
    <source>
        <dbReference type="ARBA" id="ARBA00023163"/>
    </source>
</evidence>